<feature type="compositionally biased region" description="Polar residues" evidence="1">
    <location>
        <begin position="123"/>
        <end position="134"/>
    </location>
</feature>
<keyword evidence="4" id="KW-1185">Reference proteome</keyword>
<evidence type="ECO:0000313" key="4">
    <source>
        <dbReference type="Proteomes" id="UP000321570"/>
    </source>
</evidence>
<protein>
    <recommendedName>
        <fullName evidence="2">SPIN-DOC-like zinc-finger domain-containing protein</fullName>
    </recommendedName>
</protein>
<feature type="compositionally biased region" description="Polar residues" evidence="1">
    <location>
        <begin position="90"/>
        <end position="114"/>
    </location>
</feature>
<dbReference type="InterPro" id="IPR040647">
    <property type="entry name" value="SPIN-DOC_Znf-C2H2"/>
</dbReference>
<dbReference type="Pfam" id="PF18658">
    <property type="entry name" value="zf-C2H2_12"/>
    <property type="match status" value="1"/>
</dbReference>
<proteinExistence type="predicted"/>
<feature type="compositionally biased region" description="Polar residues" evidence="1">
    <location>
        <begin position="379"/>
        <end position="409"/>
    </location>
</feature>
<feature type="region of interest" description="Disordered" evidence="1">
    <location>
        <begin position="82"/>
        <end position="134"/>
    </location>
</feature>
<organism evidence="3 4">
    <name type="scientific">Hymenolepis diminuta</name>
    <name type="common">Rat tapeworm</name>
    <dbReference type="NCBI Taxonomy" id="6216"/>
    <lineage>
        <taxon>Eukaryota</taxon>
        <taxon>Metazoa</taxon>
        <taxon>Spiralia</taxon>
        <taxon>Lophotrochozoa</taxon>
        <taxon>Platyhelminthes</taxon>
        <taxon>Cestoda</taxon>
        <taxon>Eucestoda</taxon>
        <taxon>Cyclophyllidea</taxon>
        <taxon>Hymenolepididae</taxon>
        <taxon>Hymenolepis</taxon>
    </lineage>
</organism>
<evidence type="ECO:0000313" key="3">
    <source>
        <dbReference type="EMBL" id="VUZ47046.1"/>
    </source>
</evidence>
<reference evidence="3 4" key="1">
    <citation type="submission" date="2019-07" db="EMBL/GenBank/DDBJ databases">
        <authorList>
            <person name="Jastrzebski P J."/>
            <person name="Paukszto L."/>
            <person name="Jastrzebski P J."/>
        </authorList>
    </citation>
    <scope>NUCLEOTIDE SEQUENCE [LARGE SCALE GENOMIC DNA]</scope>
    <source>
        <strain evidence="3 4">WMS-il1</strain>
    </source>
</reference>
<accession>A0A564YIL5</accession>
<name>A0A564YIL5_HYMDI</name>
<gene>
    <name evidence="3" type="ORF">WMSIL1_LOCUS6834</name>
</gene>
<evidence type="ECO:0000256" key="1">
    <source>
        <dbReference type="SAM" id="MobiDB-lite"/>
    </source>
</evidence>
<dbReference type="Proteomes" id="UP000321570">
    <property type="component" value="Unassembled WGS sequence"/>
</dbReference>
<dbReference type="AlphaFoldDB" id="A0A564YIL5"/>
<feature type="non-terminal residue" evidence="3">
    <location>
        <position position="1"/>
    </location>
</feature>
<sequence>LLLTQYVSSQLIVYSKIIYSKILLYPGQSLTTMKGEENEFLTDGLLYHCNNPGQSSHESIDSGCCDAEALIGSCQKQPFSTFKRVPAPSQPHNSPSQNLSSYPAPNRNISTKQRGSVRKEENATSNGIKEGIQNESSGPSYKYLTWREKDRRRRFREEWKHLWLVVPHGMYEVMCLVCKKIMTQRKLDTIKRHTIRRHAELLSMSDMERQRLYNELVAHYFRRGGDVCSESESFSSNSVPKLRAIGPRAEIRRNQRLPTDIPPSAFRSRIAAPRRCENEKAPFMNLQSSSEQFINPCKPPVPPIPPVNMKMFENLLSNEQHHSAFTKYLMGFQPNQFLPRGKFDSSASPINRRNPLPHTCGMGTSHAFQVFRKQSSAPLQRSLPESYSDSLNNRVPLDMTTSNATSPIQVTPDDLSVPRYPTSSSEPGVSLTERLMRLMNTWDSAAVNSKSLPPFPPPPPLPTSIPLLPSLLSPQFDGTTLMLNR</sequence>
<feature type="region of interest" description="Disordered" evidence="1">
    <location>
        <begin position="379"/>
        <end position="428"/>
    </location>
</feature>
<feature type="domain" description="SPIN-DOC-like zinc-finger" evidence="2">
    <location>
        <begin position="157"/>
        <end position="214"/>
    </location>
</feature>
<evidence type="ECO:0000259" key="2">
    <source>
        <dbReference type="Pfam" id="PF18658"/>
    </source>
</evidence>
<dbReference type="EMBL" id="CABIJS010000222">
    <property type="protein sequence ID" value="VUZ47046.1"/>
    <property type="molecule type" value="Genomic_DNA"/>
</dbReference>